<reference evidence="1" key="1">
    <citation type="submission" date="2018-05" db="EMBL/GenBank/DDBJ databases">
        <authorList>
            <person name="Lanie J.A."/>
            <person name="Ng W.-L."/>
            <person name="Kazmierczak K.M."/>
            <person name="Andrzejewski T.M."/>
            <person name="Davidsen T.M."/>
            <person name="Wayne K.J."/>
            <person name="Tettelin H."/>
            <person name="Glass J.I."/>
            <person name="Rusch D."/>
            <person name="Podicherti R."/>
            <person name="Tsui H.-C.T."/>
            <person name="Winkler M.E."/>
        </authorList>
    </citation>
    <scope>NUCLEOTIDE SEQUENCE</scope>
</reference>
<sequence length="24" mass="2708">MAKHIRKAYNAWPRISLGRSPAIA</sequence>
<protein>
    <submittedName>
        <fullName evidence="1">Uncharacterized protein</fullName>
    </submittedName>
</protein>
<dbReference type="AlphaFoldDB" id="A0A382W745"/>
<name>A0A382W745_9ZZZZ</name>
<evidence type="ECO:0000313" key="1">
    <source>
        <dbReference type="EMBL" id="SVD54676.1"/>
    </source>
</evidence>
<gene>
    <name evidence="1" type="ORF">METZ01_LOCUS407530</name>
</gene>
<proteinExistence type="predicted"/>
<accession>A0A382W745</accession>
<organism evidence="1">
    <name type="scientific">marine metagenome</name>
    <dbReference type="NCBI Taxonomy" id="408172"/>
    <lineage>
        <taxon>unclassified sequences</taxon>
        <taxon>metagenomes</taxon>
        <taxon>ecological metagenomes</taxon>
    </lineage>
</organism>
<feature type="non-terminal residue" evidence="1">
    <location>
        <position position="24"/>
    </location>
</feature>
<dbReference type="EMBL" id="UINC01157598">
    <property type="protein sequence ID" value="SVD54676.1"/>
    <property type="molecule type" value="Genomic_DNA"/>
</dbReference>